<gene>
    <name evidence="2" type="ORF">DFL_003102</name>
</gene>
<evidence type="ECO:0000313" key="3">
    <source>
        <dbReference type="Proteomes" id="UP000283090"/>
    </source>
</evidence>
<accession>A0A437ACX8</accession>
<dbReference type="OrthoDB" id="3552888at2759"/>
<evidence type="ECO:0000313" key="2">
    <source>
        <dbReference type="EMBL" id="RVD88938.1"/>
    </source>
</evidence>
<reference evidence="2 3" key="1">
    <citation type="submission" date="2019-01" db="EMBL/GenBank/DDBJ databases">
        <title>Intercellular communication is required for trap formation in the nematode-trapping fungus Duddingtonia flagrans.</title>
        <authorList>
            <person name="Youssar L."/>
            <person name="Wernet V."/>
            <person name="Hensel N."/>
            <person name="Hildebrandt H.-G."/>
            <person name="Fischer R."/>
        </authorList>
    </citation>
    <scope>NUCLEOTIDE SEQUENCE [LARGE SCALE GENOMIC DNA]</scope>
    <source>
        <strain evidence="2 3">CBS H-5679</strain>
    </source>
</reference>
<dbReference type="GeneID" id="93585413"/>
<feature type="signal peptide" evidence="1">
    <location>
        <begin position="1"/>
        <end position="22"/>
    </location>
</feature>
<comment type="caution">
    <text evidence="2">The sequence shown here is derived from an EMBL/GenBank/DDBJ whole genome shotgun (WGS) entry which is preliminary data.</text>
</comment>
<dbReference type="Proteomes" id="UP000283090">
    <property type="component" value="Unassembled WGS sequence"/>
</dbReference>
<sequence length="239" mass="25680">MKVHTIVLSSLALFMNPVPVFALPAPDATETSEPTSKPAGDIFSSGLSGPMRWTGSIEGGPELNLTGTLQEVLPQILALNPGWVPPVEVAGLDLRSPSKELAKRNLAATRTIAENPSLVRRYFKDRPTCNSVPGNLAEGWVIEGYGIPWLRAIGIAGVMCGADPHVCAKCYCDYGSKIELCNDRNTKVDIPCDRLAGAAGEIVKDCGEFIAGDNRFKGHWWDTTTYAACVRQAYSGNCL</sequence>
<feature type="chain" id="PRO_5019400731" evidence="1">
    <location>
        <begin position="23"/>
        <end position="239"/>
    </location>
</feature>
<keyword evidence="3" id="KW-1185">Reference proteome</keyword>
<proteinExistence type="predicted"/>
<name>A0A437ACX8_ARTFL</name>
<dbReference type="EMBL" id="SAEB01000003">
    <property type="protein sequence ID" value="RVD88938.1"/>
    <property type="molecule type" value="Genomic_DNA"/>
</dbReference>
<organism evidence="2 3">
    <name type="scientific">Arthrobotrys flagrans</name>
    <name type="common">Nematode-trapping fungus</name>
    <name type="synonym">Trichothecium flagrans</name>
    <dbReference type="NCBI Taxonomy" id="97331"/>
    <lineage>
        <taxon>Eukaryota</taxon>
        <taxon>Fungi</taxon>
        <taxon>Dikarya</taxon>
        <taxon>Ascomycota</taxon>
        <taxon>Pezizomycotina</taxon>
        <taxon>Orbiliomycetes</taxon>
        <taxon>Orbiliales</taxon>
        <taxon>Orbiliaceae</taxon>
        <taxon>Arthrobotrys</taxon>
    </lineage>
</organism>
<protein>
    <submittedName>
        <fullName evidence="2">Uncharacterized protein</fullName>
    </submittedName>
</protein>
<dbReference type="RefSeq" id="XP_067494482.1">
    <property type="nucleotide sequence ID" value="XM_067631992.1"/>
</dbReference>
<dbReference type="AlphaFoldDB" id="A0A437ACX8"/>
<dbReference type="VEuPathDB" id="FungiDB:DFL_003102"/>
<keyword evidence="1" id="KW-0732">Signal</keyword>
<evidence type="ECO:0000256" key="1">
    <source>
        <dbReference type="SAM" id="SignalP"/>
    </source>
</evidence>
<dbReference type="STRING" id="97331.A0A437ACX8"/>